<protein>
    <submittedName>
        <fullName evidence="1">Short-subunit dehydrogenase involved in D-alanine esterification of teichoic acids</fullName>
    </submittedName>
</protein>
<name>A0A7W6FQJ9_9SPHN</name>
<organism evidence="1 2">
    <name type="scientific">Sphingobium jiangsuense</name>
    <dbReference type="NCBI Taxonomy" id="870476"/>
    <lineage>
        <taxon>Bacteria</taxon>
        <taxon>Pseudomonadati</taxon>
        <taxon>Pseudomonadota</taxon>
        <taxon>Alphaproteobacteria</taxon>
        <taxon>Sphingomonadales</taxon>
        <taxon>Sphingomonadaceae</taxon>
        <taxon>Sphingobium</taxon>
    </lineage>
</organism>
<comment type="caution">
    <text evidence="1">The sequence shown here is derived from an EMBL/GenBank/DDBJ whole genome shotgun (WGS) entry which is preliminary data.</text>
</comment>
<gene>
    <name evidence="1" type="ORF">GGR43_002706</name>
</gene>
<proteinExistence type="predicted"/>
<accession>A0A7W6FQJ9</accession>
<dbReference type="Proteomes" id="UP000571950">
    <property type="component" value="Unassembled WGS sequence"/>
</dbReference>
<reference evidence="1 2" key="1">
    <citation type="submission" date="2020-08" db="EMBL/GenBank/DDBJ databases">
        <title>Genomic Encyclopedia of Type Strains, Phase IV (KMG-IV): sequencing the most valuable type-strain genomes for metagenomic binning, comparative biology and taxonomic classification.</title>
        <authorList>
            <person name="Goeker M."/>
        </authorList>
    </citation>
    <scope>NUCLEOTIDE SEQUENCE [LARGE SCALE GENOMIC DNA]</scope>
    <source>
        <strain evidence="1 2">DSM 26189</strain>
    </source>
</reference>
<dbReference type="AlphaFoldDB" id="A0A7W6FQJ9"/>
<evidence type="ECO:0000313" key="2">
    <source>
        <dbReference type="Proteomes" id="UP000571950"/>
    </source>
</evidence>
<dbReference type="EMBL" id="JACIDT010000009">
    <property type="protein sequence ID" value="MBB3926983.1"/>
    <property type="molecule type" value="Genomic_DNA"/>
</dbReference>
<keyword evidence="2" id="KW-1185">Reference proteome</keyword>
<sequence>MPLGDFIDEVMALFARPETPAEIVVERARALRWAEREGRFDQTVAMLSEHNPPD</sequence>
<dbReference type="RefSeq" id="WP_188072492.1">
    <property type="nucleotide sequence ID" value="NZ_BSPS01000084.1"/>
</dbReference>
<evidence type="ECO:0000313" key="1">
    <source>
        <dbReference type="EMBL" id="MBB3926983.1"/>
    </source>
</evidence>